<feature type="compositionally biased region" description="Low complexity" evidence="1">
    <location>
        <begin position="145"/>
        <end position="164"/>
    </location>
</feature>
<feature type="transmembrane region" description="Helical" evidence="2">
    <location>
        <begin position="396"/>
        <end position="424"/>
    </location>
</feature>
<keyword evidence="3" id="KW-0328">Glycosyltransferase</keyword>
<dbReference type="GO" id="GO:0016757">
    <property type="term" value="F:glycosyltransferase activity"/>
    <property type="evidence" value="ECO:0007669"/>
    <property type="project" value="UniProtKB-KW"/>
</dbReference>
<name>B6WTW8_9BACT</name>
<feature type="compositionally biased region" description="Pro residues" evidence="1">
    <location>
        <begin position="824"/>
        <end position="833"/>
    </location>
</feature>
<feature type="region of interest" description="Disordered" evidence="1">
    <location>
        <begin position="693"/>
        <end position="833"/>
    </location>
</feature>
<dbReference type="AlphaFoldDB" id="B6WTW8"/>
<evidence type="ECO:0000313" key="3">
    <source>
        <dbReference type="EMBL" id="EEB33578.1"/>
    </source>
</evidence>
<dbReference type="STRING" id="901.DESPIGER_1202"/>
<accession>B6WTW8</accession>
<evidence type="ECO:0000256" key="2">
    <source>
        <dbReference type="SAM" id="Phobius"/>
    </source>
</evidence>
<comment type="caution">
    <text evidence="3">The sequence shown here is derived from an EMBL/GenBank/DDBJ whole genome shotgun (WGS) entry which is preliminary data.</text>
</comment>
<dbReference type="eggNOG" id="COG1807">
    <property type="taxonomic scope" value="Bacteria"/>
</dbReference>
<reference evidence="3 4" key="2">
    <citation type="submission" date="2008-10" db="EMBL/GenBank/DDBJ databases">
        <authorList>
            <person name="Fulton L."/>
            <person name="Clifton S."/>
            <person name="Fulton B."/>
            <person name="Xu J."/>
            <person name="Minx P."/>
            <person name="Pepin K.H."/>
            <person name="Johnson M."/>
            <person name="Bhonagiri V."/>
            <person name="Nash W.E."/>
            <person name="Mardis E.R."/>
            <person name="Wilson R.K."/>
        </authorList>
    </citation>
    <scope>NUCLEOTIDE SEQUENCE [LARGE SCALE GENOMIC DNA]</scope>
    <source>
        <strain evidence="3 4">ATCC 29098</strain>
    </source>
</reference>
<dbReference type="RefSeq" id="WP_006006331.1">
    <property type="nucleotide sequence ID" value="NZ_DS996356.1"/>
</dbReference>
<evidence type="ECO:0000256" key="1">
    <source>
        <dbReference type="SAM" id="MobiDB-lite"/>
    </source>
</evidence>
<keyword evidence="3" id="KW-0808">Transferase</keyword>
<feature type="compositionally biased region" description="Low complexity" evidence="1">
    <location>
        <begin position="108"/>
        <end position="136"/>
    </location>
</feature>
<keyword evidence="2" id="KW-1133">Transmembrane helix</keyword>
<organism evidence="3 4">
    <name type="scientific">Desulfovibrio piger ATCC 29098</name>
    <dbReference type="NCBI Taxonomy" id="411464"/>
    <lineage>
        <taxon>Bacteria</taxon>
        <taxon>Pseudomonadati</taxon>
        <taxon>Thermodesulfobacteriota</taxon>
        <taxon>Desulfovibrionia</taxon>
        <taxon>Desulfovibrionales</taxon>
        <taxon>Desulfovibrionaceae</taxon>
        <taxon>Desulfovibrio</taxon>
    </lineage>
</organism>
<feature type="transmembrane region" description="Helical" evidence="2">
    <location>
        <begin position="237"/>
        <end position="257"/>
    </location>
</feature>
<feature type="transmembrane region" description="Helical" evidence="2">
    <location>
        <begin position="651"/>
        <end position="669"/>
    </location>
</feature>
<feature type="compositionally biased region" description="Low complexity" evidence="1">
    <location>
        <begin position="64"/>
        <end position="100"/>
    </location>
</feature>
<gene>
    <name evidence="3" type="ORF">DESPIG_01525</name>
</gene>
<feature type="transmembrane region" description="Helical" evidence="2">
    <location>
        <begin position="524"/>
        <end position="542"/>
    </location>
</feature>
<feature type="compositionally biased region" description="Low complexity" evidence="1">
    <location>
        <begin position="693"/>
        <end position="813"/>
    </location>
</feature>
<feature type="transmembrane region" description="Helical" evidence="2">
    <location>
        <begin position="436"/>
        <end position="460"/>
    </location>
</feature>
<dbReference type="HOGENOM" id="CLU_340588_0_0_7"/>
<feature type="compositionally biased region" description="Low complexity" evidence="1">
    <location>
        <begin position="189"/>
        <end position="208"/>
    </location>
</feature>
<feature type="transmembrane region" description="Helical" evidence="2">
    <location>
        <begin position="574"/>
        <end position="597"/>
    </location>
</feature>
<keyword evidence="2" id="KW-0812">Transmembrane</keyword>
<dbReference type="OrthoDB" id="5460952at2"/>
<feature type="transmembrane region" description="Helical" evidence="2">
    <location>
        <begin position="337"/>
        <end position="355"/>
    </location>
</feature>
<feature type="transmembrane region" description="Helical" evidence="2">
    <location>
        <begin position="617"/>
        <end position="639"/>
    </location>
</feature>
<protein>
    <submittedName>
        <fullName evidence="3">Dolichyl-phosphate-mannose-protein mannosyltransferase family protein</fullName>
    </submittedName>
</protein>
<keyword evidence="2" id="KW-0472">Membrane</keyword>
<proteinExistence type="predicted"/>
<dbReference type="EMBL" id="ABXU01000037">
    <property type="protein sequence ID" value="EEB33578.1"/>
    <property type="molecule type" value="Genomic_DNA"/>
</dbReference>
<dbReference type="Proteomes" id="UP000003676">
    <property type="component" value="Unassembled WGS sequence"/>
</dbReference>
<sequence length="833" mass="85155">MTEKNPDAASKLACPEEEIPMGMTPWSQLDEEARARASRPAPADGQKSPAPGTPSVAPEPAPAPQAEAPIPMPAAEAVQPEEAPAAPAAPAAAPEESPAAAPSPTPEAPLTMAAEEAPAAPADAARPVPETEPAATAEEKADSGEAPAEAMPADAAASAAMADAPRSGRRGLATMQPAAVGDQIPAADGAPLPEEGQAPAGEEAPAAPAAPAAAPVAVLEAGPAQKAFAVLTKMGPLALLLLLLCQLWPTFLTGGLYCPPEMKLMDTVREALANGQWFAPLHNGDAQLPVFVWMLAALDLVARMVPQLSAFVWPAGAALGGLACLWGTWALSRAAGFGPQAALASGLILLSSLLFPQLAHFMGPQGLATGLCLLSMAFFCMGWKKEHAWISLPLAFLTSGLAALTGGLVFLILPLLTSLVHLFWTWRIRRAQRLDALAGFLLLLLLGALWAAAIIFWVQAEGYAQAVSSKFISLPWPLPAFWWLAPALAVLGLLPWLFVVTGVNWGRVFATSWKTLRASRKESSGSSFLWIALVFSLPLSLLGSGLAGATPALCLLAILLGRALVRMGSLGSKFFYLVIALLFLHAGMLLAALHFPVALEWLRTSTSLAIPQQYEALLTSLDALPVLGGLCIVFAVLLARFTRRAWPGGSLLVCTLFAILLAQPAHLWLAPQLAEHAELKLAAAQPLNAPAPVAPAAVEEGTAPAAPEAAAETAAPEAPAADAAAPETAPTPEAAPAAEATAPAAPEATTPAEAAPAPEATETSAPAPEAAAPAEVQAAPAQEAAAPAPAEGTPAPAENAQPAAPVQEAPAVQTLPAGPEHGAPIPPDAVPAQ</sequence>
<feature type="region of interest" description="Disordered" evidence="1">
    <location>
        <begin position="183"/>
        <end position="208"/>
    </location>
</feature>
<evidence type="ECO:0000313" key="4">
    <source>
        <dbReference type="Proteomes" id="UP000003676"/>
    </source>
</evidence>
<feature type="transmembrane region" description="Helical" evidence="2">
    <location>
        <begin position="310"/>
        <end position="331"/>
    </location>
</feature>
<feature type="transmembrane region" description="Helical" evidence="2">
    <location>
        <begin position="367"/>
        <end position="384"/>
    </location>
</feature>
<feature type="region of interest" description="Disordered" evidence="1">
    <location>
        <begin position="1"/>
        <end position="169"/>
    </location>
</feature>
<feature type="transmembrane region" description="Helical" evidence="2">
    <location>
        <begin position="480"/>
        <end position="503"/>
    </location>
</feature>
<feature type="transmembrane region" description="Helical" evidence="2">
    <location>
        <begin position="548"/>
        <end position="565"/>
    </location>
</feature>
<reference evidence="3 4" key="1">
    <citation type="submission" date="2008-10" db="EMBL/GenBank/DDBJ databases">
        <title>Draft genome sequence of Desulvovibrio piger (ATCC 29098).</title>
        <authorList>
            <person name="Sudarsanam P."/>
            <person name="Ley R."/>
            <person name="Guruge J."/>
            <person name="Turnbaugh P.J."/>
            <person name="Mahowald M."/>
            <person name="Liep D."/>
            <person name="Gordon J."/>
        </authorList>
    </citation>
    <scope>NUCLEOTIDE SEQUENCE [LARGE SCALE GENOMIC DNA]</scope>
    <source>
        <strain evidence="3 4">ATCC 29098</strain>
    </source>
</reference>